<name>A0A814DXT5_9BILA</name>
<organism evidence="1 2">
    <name type="scientific">Brachionus calyciflorus</name>
    <dbReference type="NCBI Taxonomy" id="104777"/>
    <lineage>
        <taxon>Eukaryota</taxon>
        <taxon>Metazoa</taxon>
        <taxon>Spiralia</taxon>
        <taxon>Gnathifera</taxon>
        <taxon>Rotifera</taxon>
        <taxon>Eurotatoria</taxon>
        <taxon>Monogononta</taxon>
        <taxon>Pseudotrocha</taxon>
        <taxon>Ploima</taxon>
        <taxon>Brachionidae</taxon>
        <taxon>Brachionus</taxon>
    </lineage>
</organism>
<gene>
    <name evidence="1" type="ORF">OXX778_LOCUS14493</name>
</gene>
<dbReference type="OrthoDB" id="10413651at2759"/>
<accession>A0A814DXT5</accession>
<evidence type="ECO:0000313" key="1">
    <source>
        <dbReference type="EMBL" id="CAF0961885.1"/>
    </source>
</evidence>
<reference evidence="1" key="1">
    <citation type="submission" date="2021-02" db="EMBL/GenBank/DDBJ databases">
        <authorList>
            <person name="Nowell W R."/>
        </authorList>
    </citation>
    <scope>NUCLEOTIDE SEQUENCE</scope>
    <source>
        <strain evidence="1">Ploen Becks lab</strain>
    </source>
</reference>
<keyword evidence="2" id="KW-1185">Reference proteome</keyword>
<sequence length="239" mass="28061">MSLDMNNNNNSILKLDKSKSDKLNEVRKRLRLDNNQSPGSLNDHVSKYSYRLWNIRLADLDPEDKYLKQKSYSFKLESKFIRFSGFNSFNETRLLFSRKKGLEIKTNESESEISMVISSEDILYCACVFHAPIYMLFIKIGDVVANTFYDELKSLKNFNKNFKANLINLTRIVVFLKTNEAEIGLISNNLKRFFESISMPAERPRRLDFLNLKKSKELIASEFENDQEILKEIYEFITE</sequence>
<proteinExistence type="predicted"/>
<dbReference type="Proteomes" id="UP000663879">
    <property type="component" value="Unassembled WGS sequence"/>
</dbReference>
<dbReference type="EMBL" id="CAJNOC010002993">
    <property type="protein sequence ID" value="CAF0961885.1"/>
    <property type="molecule type" value="Genomic_DNA"/>
</dbReference>
<evidence type="ECO:0000313" key="2">
    <source>
        <dbReference type="Proteomes" id="UP000663879"/>
    </source>
</evidence>
<dbReference type="AlphaFoldDB" id="A0A814DXT5"/>
<comment type="caution">
    <text evidence="1">The sequence shown here is derived from an EMBL/GenBank/DDBJ whole genome shotgun (WGS) entry which is preliminary data.</text>
</comment>
<protein>
    <submittedName>
        <fullName evidence="1">Uncharacterized protein</fullName>
    </submittedName>
</protein>